<sequence>MLGLRPCAKHNEAADVRENKASLHAGWGVEATSGLMGSTRDMCEATHKCFEGIARTRMRTRHVHADGQRASVRSGQHARKKHAKQHARAQNVPGSKHAHANG</sequence>
<dbReference type="Gramene" id="ESR34802">
    <property type="protein sequence ID" value="ESR34802"/>
    <property type="gene ID" value="CICLE_v10006292mg"/>
</dbReference>
<evidence type="ECO:0000313" key="3">
    <source>
        <dbReference type="Proteomes" id="UP000030687"/>
    </source>
</evidence>
<reference evidence="2 3" key="1">
    <citation type="submission" date="2013-10" db="EMBL/GenBank/DDBJ databases">
        <authorList>
            <consortium name="International Citrus Genome Consortium"/>
            <person name="Jenkins J."/>
            <person name="Schmutz J."/>
            <person name="Prochnik S."/>
            <person name="Rokhsar D."/>
            <person name="Gmitter F."/>
            <person name="Ollitrault P."/>
            <person name="Machado M."/>
            <person name="Talon M."/>
            <person name="Wincker P."/>
            <person name="Jaillon O."/>
            <person name="Morgante M."/>
        </authorList>
    </citation>
    <scope>NUCLEOTIDE SEQUENCE</scope>
    <source>
        <strain evidence="3">cv. Clemenules</strain>
    </source>
</reference>
<gene>
    <name evidence="2" type="ORF">CICLE_v10006292mg</name>
</gene>
<feature type="region of interest" description="Disordered" evidence="1">
    <location>
        <begin position="60"/>
        <end position="102"/>
    </location>
</feature>
<keyword evidence="3" id="KW-1185">Reference proteome</keyword>
<dbReference type="EMBL" id="KI537036">
    <property type="protein sequence ID" value="ESR34802.1"/>
    <property type="molecule type" value="Genomic_DNA"/>
</dbReference>
<organism evidence="2 3">
    <name type="scientific">Citrus clementina</name>
    <name type="common">Clementine</name>
    <name type="synonym">Citrus deliciosa x Citrus sinensis</name>
    <dbReference type="NCBI Taxonomy" id="85681"/>
    <lineage>
        <taxon>Eukaryota</taxon>
        <taxon>Viridiplantae</taxon>
        <taxon>Streptophyta</taxon>
        <taxon>Embryophyta</taxon>
        <taxon>Tracheophyta</taxon>
        <taxon>Spermatophyta</taxon>
        <taxon>Magnoliopsida</taxon>
        <taxon>eudicotyledons</taxon>
        <taxon>Gunneridae</taxon>
        <taxon>Pentapetalae</taxon>
        <taxon>rosids</taxon>
        <taxon>malvids</taxon>
        <taxon>Sapindales</taxon>
        <taxon>Rutaceae</taxon>
        <taxon>Aurantioideae</taxon>
        <taxon>Citrus</taxon>
    </lineage>
</organism>
<evidence type="ECO:0000256" key="1">
    <source>
        <dbReference type="SAM" id="MobiDB-lite"/>
    </source>
</evidence>
<feature type="compositionally biased region" description="Basic residues" evidence="1">
    <location>
        <begin position="76"/>
        <end position="87"/>
    </location>
</feature>
<protein>
    <submittedName>
        <fullName evidence="2">Uncharacterized protein</fullName>
    </submittedName>
</protein>
<accession>V4S3C7</accession>
<dbReference type="KEGG" id="cic:CICLE_v10006292mg"/>
<proteinExistence type="predicted"/>
<dbReference type="InParanoid" id="V4S3C7"/>
<dbReference type="AlphaFoldDB" id="V4S3C7"/>
<dbReference type="Proteomes" id="UP000030687">
    <property type="component" value="Unassembled WGS sequence"/>
</dbReference>
<evidence type="ECO:0000313" key="2">
    <source>
        <dbReference type="EMBL" id="ESR34802.1"/>
    </source>
</evidence>
<name>V4S3C7_CITCL</name>